<dbReference type="PANTHER" id="PTHR43685:SF11">
    <property type="entry name" value="GLYCOSYLTRANSFERASE TAGX-RELATED"/>
    <property type="match status" value="1"/>
</dbReference>
<evidence type="ECO:0000256" key="1">
    <source>
        <dbReference type="SAM" id="Phobius"/>
    </source>
</evidence>
<dbReference type="Proteomes" id="UP000323720">
    <property type="component" value="Unassembled WGS sequence"/>
</dbReference>
<dbReference type="PANTHER" id="PTHR43685">
    <property type="entry name" value="GLYCOSYLTRANSFERASE"/>
    <property type="match status" value="1"/>
</dbReference>
<dbReference type="Pfam" id="PF00535">
    <property type="entry name" value="Glycos_transf_2"/>
    <property type="match status" value="1"/>
</dbReference>
<evidence type="ECO:0000259" key="2">
    <source>
        <dbReference type="Pfam" id="PF00535"/>
    </source>
</evidence>
<dbReference type="OrthoDB" id="927791at2"/>
<evidence type="ECO:0000313" key="3">
    <source>
        <dbReference type="EMBL" id="TYB77005.1"/>
    </source>
</evidence>
<feature type="transmembrane region" description="Helical" evidence="1">
    <location>
        <begin position="299"/>
        <end position="321"/>
    </location>
</feature>
<keyword evidence="1" id="KW-0472">Membrane</keyword>
<accession>A0A5D0R7U8</accession>
<dbReference type="InterPro" id="IPR029044">
    <property type="entry name" value="Nucleotide-diphossugar_trans"/>
</dbReference>
<dbReference type="AlphaFoldDB" id="A0A5D0R7U8"/>
<protein>
    <submittedName>
        <fullName evidence="3">Glycosyltransferase family 2 protein</fullName>
    </submittedName>
</protein>
<dbReference type="Gene3D" id="3.90.550.10">
    <property type="entry name" value="Spore Coat Polysaccharide Biosynthesis Protein SpsA, Chain A"/>
    <property type="match status" value="1"/>
</dbReference>
<gene>
    <name evidence="3" type="ORF">ES674_09895</name>
</gene>
<evidence type="ECO:0000313" key="4">
    <source>
        <dbReference type="Proteomes" id="UP000323720"/>
    </source>
</evidence>
<dbReference type="GO" id="GO:0016740">
    <property type="term" value="F:transferase activity"/>
    <property type="evidence" value="ECO:0007669"/>
    <property type="project" value="UniProtKB-KW"/>
</dbReference>
<name>A0A5D0R7U8_9FLAO</name>
<reference evidence="3 4" key="1">
    <citation type="submission" date="2019-08" db="EMBL/GenBank/DDBJ databases">
        <title>Genomes of Antarctic Bizionia species.</title>
        <authorList>
            <person name="Bowman J.P."/>
        </authorList>
    </citation>
    <scope>NUCLEOTIDE SEQUENCE [LARGE SCALE GENOMIC DNA]</scope>
    <source>
        <strain evidence="3 4">ADA-4</strain>
    </source>
</reference>
<dbReference type="InterPro" id="IPR050834">
    <property type="entry name" value="Glycosyltransf_2"/>
</dbReference>
<dbReference type="RefSeq" id="WP_148403881.1">
    <property type="nucleotide sequence ID" value="NZ_VSKK01000002.1"/>
</dbReference>
<organism evidence="3 4">
    <name type="scientific">Bizionia myxarmorum</name>
    <dbReference type="NCBI Taxonomy" id="291186"/>
    <lineage>
        <taxon>Bacteria</taxon>
        <taxon>Pseudomonadati</taxon>
        <taxon>Bacteroidota</taxon>
        <taxon>Flavobacteriia</taxon>
        <taxon>Flavobacteriales</taxon>
        <taxon>Flavobacteriaceae</taxon>
        <taxon>Bizionia</taxon>
    </lineage>
</organism>
<sequence>MKLSVIIPVFNGANFINKAYNAIVAQELYRYEYEILFIDNNSTDNSIKIIKELQGQDSKVKFFTEKLQGAAAARNAGIDNACGDYLYMFDVDDDIYPNALRKMIHVLDSHITVDAVFGKMVKSNKGINDTIKPNDETDAIIFKETPYWGIHWFTSLKNVVGPPAFLYRKRAFDKIGNYNVELKIGQDTALDIKLGMTCNIAFLDTYIYLYYKHQASSIQKAKKHQNIIFHTWTRLVKEHLPFCLKADVPIEFKEILYKGLFSSMGKLIVYTNGFENRRTIRNKVLNDVRPLEVPFYMRWYLTLLAYVPLTSLLKFYVYYYSRWYVDKLLKKDLKL</sequence>
<dbReference type="SUPFAM" id="SSF53448">
    <property type="entry name" value="Nucleotide-diphospho-sugar transferases"/>
    <property type="match status" value="1"/>
</dbReference>
<keyword evidence="1" id="KW-1133">Transmembrane helix</keyword>
<feature type="domain" description="Glycosyltransferase 2-like" evidence="2">
    <location>
        <begin position="4"/>
        <end position="175"/>
    </location>
</feature>
<dbReference type="InterPro" id="IPR001173">
    <property type="entry name" value="Glyco_trans_2-like"/>
</dbReference>
<comment type="caution">
    <text evidence="3">The sequence shown here is derived from an EMBL/GenBank/DDBJ whole genome shotgun (WGS) entry which is preliminary data.</text>
</comment>
<keyword evidence="4" id="KW-1185">Reference proteome</keyword>
<keyword evidence="3" id="KW-0808">Transferase</keyword>
<keyword evidence="1" id="KW-0812">Transmembrane</keyword>
<dbReference type="EMBL" id="VSKK01000002">
    <property type="protein sequence ID" value="TYB77005.1"/>
    <property type="molecule type" value="Genomic_DNA"/>
</dbReference>
<proteinExistence type="predicted"/>